<dbReference type="Pfam" id="PF10211">
    <property type="entry name" value="Ax_dynein_light"/>
    <property type="match status" value="1"/>
</dbReference>
<dbReference type="PANTHER" id="PTHR13183">
    <property type="entry name" value="AXONEMAL INNER ARM DYNEIN LIGHT CHAIN 28"/>
    <property type="match status" value="1"/>
</dbReference>
<sequence>MMAFKSIDEKTQEFLYEEFPVRITKTGDDLYASFVRETQSSPLELVALRNDIKMALIQRAAKDSPICSIREEILYGLCSELLRQVKSLEEDIDILKQKVKALQESAEKMKKKFQEEKIAAENKRQNELRYENQLTEQLKVR</sequence>
<proteinExistence type="inferred from homology"/>
<name>A0A158QGW9_RODNA</name>
<evidence type="ECO:0000313" key="6">
    <source>
        <dbReference type="EMBL" id="VDN96861.1"/>
    </source>
</evidence>
<protein>
    <submittedName>
        <fullName evidence="8">Cell division protein ZapA</fullName>
    </submittedName>
</protein>
<reference evidence="8" key="1">
    <citation type="submission" date="2016-04" db="UniProtKB">
        <authorList>
            <consortium name="WormBaseParasite"/>
        </authorList>
    </citation>
    <scope>IDENTIFICATION</scope>
</reference>
<gene>
    <name evidence="6" type="ORF">HNAJ_LOCUS1002</name>
</gene>
<dbReference type="GO" id="GO:0045504">
    <property type="term" value="F:dynein heavy chain binding"/>
    <property type="evidence" value="ECO:0007669"/>
    <property type="project" value="TreeGrafter"/>
</dbReference>
<evidence type="ECO:0000313" key="8">
    <source>
        <dbReference type="WBParaSite" id="HNAJ_0000100201-mRNA-1"/>
    </source>
</evidence>
<dbReference type="AlphaFoldDB" id="A0A158QGW9"/>
<evidence type="ECO:0000256" key="5">
    <source>
        <dbReference type="SAM" id="Coils"/>
    </source>
</evidence>
<keyword evidence="1" id="KW-0243">Dynein</keyword>
<keyword evidence="2 5" id="KW-0175">Coiled coil</keyword>
<evidence type="ECO:0000313" key="7">
    <source>
        <dbReference type="Proteomes" id="UP000278807"/>
    </source>
</evidence>
<comment type="similarity">
    <text evidence="4">Belongs to the inner dynein arm light chain family.</text>
</comment>
<organism evidence="8">
    <name type="scientific">Rodentolepis nana</name>
    <name type="common">Dwarf tapeworm</name>
    <name type="synonym">Hymenolepis nana</name>
    <dbReference type="NCBI Taxonomy" id="102285"/>
    <lineage>
        <taxon>Eukaryota</taxon>
        <taxon>Metazoa</taxon>
        <taxon>Spiralia</taxon>
        <taxon>Lophotrochozoa</taxon>
        <taxon>Platyhelminthes</taxon>
        <taxon>Cestoda</taxon>
        <taxon>Eucestoda</taxon>
        <taxon>Cyclophyllidea</taxon>
        <taxon>Hymenolepididae</taxon>
        <taxon>Rodentolepis</taxon>
    </lineage>
</organism>
<dbReference type="Proteomes" id="UP000278807">
    <property type="component" value="Unassembled WGS sequence"/>
</dbReference>
<dbReference type="WBParaSite" id="HNAJ_0000100201-mRNA-1">
    <property type="protein sequence ID" value="HNAJ_0000100201-mRNA-1"/>
    <property type="gene ID" value="HNAJ_0000100201"/>
</dbReference>
<keyword evidence="7" id="KW-1185">Reference proteome</keyword>
<evidence type="ECO:0000256" key="2">
    <source>
        <dbReference type="ARBA" id="ARBA00023054"/>
    </source>
</evidence>
<dbReference type="GO" id="GO:0005930">
    <property type="term" value="C:axoneme"/>
    <property type="evidence" value="ECO:0007669"/>
    <property type="project" value="TreeGrafter"/>
</dbReference>
<keyword evidence="3" id="KW-0505">Motor protein</keyword>
<dbReference type="GO" id="GO:0030286">
    <property type="term" value="C:dynein complex"/>
    <property type="evidence" value="ECO:0007669"/>
    <property type="project" value="UniProtKB-KW"/>
</dbReference>
<dbReference type="OrthoDB" id="273640at2759"/>
<dbReference type="InterPro" id="IPR019347">
    <property type="entry name" value="Axonemal_dynein_light_chain"/>
</dbReference>
<dbReference type="STRING" id="102285.A0A158QGW9"/>
<evidence type="ECO:0000256" key="1">
    <source>
        <dbReference type="ARBA" id="ARBA00023017"/>
    </source>
</evidence>
<accession>A0A158QGW9</accession>
<dbReference type="EMBL" id="UZAE01000344">
    <property type="protein sequence ID" value="VDN96861.1"/>
    <property type="molecule type" value="Genomic_DNA"/>
</dbReference>
<dbReference type="PANTHER" id="PTHR13183:SF0">
    <property type="entry name" value="AXONEMAL DYNEIN LIGHT INTERMEDIATE POLYPEPTIDE 1"/>
    <property type="match status" value="1"/>
</dbReference>
<evidence type="ECO:0000256" key="3">
    <source>
        <dbReference type="ARBA" id="ARBA00023175"/>
    </source>
</evidence>
<feature type="coiled-coil region" evidence="5">
    <location>
        <begin position="78"/>
        <end position="126"/>
    </location>
</feature>
<reference evidence="6 7" key="2">
    <citation type="submission" date="2018-11" db="EMBL/GenBank/DDBJ databases">
        <authorList>
            <consortium name="Pathogen Informatics"/>
        </authorList>
    </citation>
    <scope>NUCLEOTIDE SEQUENCE [LARGE SCALE GENOMIC DNA]</scope>
</reference>
<evidence type="ECO:0000256" key="4">
    <source>
        <dbReference type="ARBA" id="ARBA00038114"/>
    </source>
</evidence>